<evidence type="ECO:0000256" key="1">
    <source>
        <dbReference type="SAM" id="Phobius"/>
    </source>
</evidence>
<dbReference type="PaxDb" id="123214-PERMA_1258"/>
<name>C0QQT5_PERMH</name>
<feature type="transmembrane region" description="Helical" evidence="1">
    <location>
        <begin position="7"/>
        <end position="25"/>
    </location>
</feature>
<evidence type="ECO:0000313" key="2">
    <source>
        <dbReference type="EMBL" id="ACO03956.1"/>
    </source>
</evidence>
<dbReference type="STRING" id="123214.PERMA_1258"/>
<proteinExistence type="predicted"/>
<feature type="transmembrane region" description="Helical" evidence="1">
    <location>
        <begin position="80"/>
        <end position="98"/>
    </location>
</feature>
<keyword evidence="1" id="KW-0812">Transmembrane</keyword>
<reference evidence="2 3" key="1">
    <citation type="journal article" date="2009" name="J. Bacteriol.">
        <title>Complete and draft genome sequences of six members of the Aquificales.</title>
        <authorList>
            <person name="Reysenbach A.L."/>
            <person name="Hamamura N."/>
            <person name="Podar M."/>
            <person name="Griffiths E."/>
            <person name="Ferreira S."/>
            <person name="Hochstein R."/>
            <person name="Heidelberg J."/>
            <person name="Johnson J."/>
            <person name="Mead D."/>
            <person name="Pohorille A."/>
            <person name="Sarmiento M."/>
            <person name="Schweighofer K."/>
            <person name="Seshadri R."/>
            <person name="Voytek M.A."/>
        </authorList>
    </citation>
    <scope>NUCLEOTIDE SEQUENCE [LARGE SCALE GENOMIC DNA]</scope>
    <source>
        <strain evidence="3">DSM 14350 / EX-H1</strain>
    </source>
</reference>
<dbReference type="Proteomes" id="UP000001366">
    <property type="component" value="Chromosome"/>
</dbReference>
<evidence type="ECO:0000313" key="3">
    <source>
        <dbReference type="Proteomes" id="UP000001366"/>
    </source>
</evidence>
<keyword evidence="1" id="KW-0472">Membrane</keyword>
<dbReference type="RefSeq" id="WP_012676195.1">
    <property type="nucleotide sequence ID" value="NC_012440.1"/>
</dbReference>
<dbReference type="AlphaFoldDB" id="C0QQT5"/>
<dbReference type="HOGENOM" id="CLU_080177_0_0_0"/>
<organism evidence="2 3">
    <name type="scientific">Persephonella marina (strain DSM 14350 / EX-H1)</name>
    <dbReference type="NCBI Taxonomy" id="123214"/>
    <lineage>
        <taxon>Bacteria</taxon>
        <taxon>Pseudomonadati</taxon>
        <taxon>Aquificota</taxon>
        <taxon>Aquificia</taxon>
        <taxon>Aquificales</taxon>
        <taxon>Hydrogenothermaceae</taxon>
        <taxon>Persephonella</taxon>
    </lineage>
</organism>
<sequence>MSVVSRGLLALASLVLIGVFFFPLWEITLIAPQYPEGLKMFIWVNNITGGSPHDLYNINLLNHYIGMKPIKPEEIVELKIMPFIFGFLTLLGLLTAILGNRKLLIAWVVLFVILGIAGLVDFYMWEYDYGHNLNPKAPIKIPGMAYQPPLIGCKMLLNMKACSFPSTGTYIAVISMVIGLISAGVEIFRKRG</sequence>
<gene>
    <name evidence="2" type="ordered locus">PERMA_1258</name>
</gene>
<dbReference type="eggNOG" id="COG4314">
    <property type="taxonomic scope" value="Bacteria"/>
</dbReference>
<dbReference type="KEGG" id="pmx:PERMA_1258"/>
<feature type="transmembrane region" description="Helical" evidence="1">
    <location>
        <begin position="105"/>
        <end position="125"/>
    </location>
</feature>
<dbReference type="OrthoDB" id="9809859at2"/>
<keyword evidence="1" id="KW-1133">Transmembrane helix</keyword>
<feature type="transmembrane region" description="Helical" evidence="1">
    <location>
        <begin position="167"/>
        <end position="188"/>
    </location>
</feature>
<protein>
    <recommendedName>
        <fullName evidence="4">Copper chaperone NosL</fullName>
    </recommendedName>
</protein>
<dbReference type="EMBL" id="CP001230">
    <property type="protein sequence ID" value="ACO03956.1"/>
    <property type="molecule type" value="Genomic_DNA"/>
</dbReference>
<keyword evidence="3" id="KW-1185">Reference proteome</keyword>
<evidence type="ECO:0008006" key="4">
    <source>
        <dbReference type="Google" id="ProtNLM"/>
    </source>
</evidence>
<accession>C0QQT5</accession>